<proteinExistence type="predicted"/>
<evidence type="ECO:0000256" key="5">
    <source>
        <dbReference type="SAM" id="SignalP"/>
    </source>
</evidence>
<name>A0A8J2J4J2_9HEXA</name>
<evidence type="ECO:0000256" key="4">
    <source>
        <dbReference type="SAM" id="MobiDB-lite"/>
    </source>
</evidence>
<keyword evidence="5" id="KW-0732">Signal</keyword>
<evidence type="ECO:0000256" key="2">
    <source>
        <dbReference type="ARBA" id="ARBA00022801"/>
    </source>
</evidence>
<feature type="compositionally biased region" description="Low complexity" evidence="4">
    <location>
        <begin position="258"/>
        <end position="300"/>
    </location>
</feature>
<organism evidence="6 7">
    <name type="scientific">Allacma fusca</name>
    <dbReference type="NCBI Taxonomy" id="39272"/>
    <lineage>
        <taxon>Eukaryota</taxon>
        <taxon>Metazoa</taxon>
        <taxon>Ecdysozoa</taxon>
        <taxon>Arthropoda</taxon>
        <taxon>Hexapoda</taxon>
        <taxon>Collembola</taxon>
        <taxon>Symphypleona</taxon>
        <taxon>Sminthuridae</taxon>
        <taxon>Allacma</taxon>
    </lineage>
</organism>
<evidence type="ECO:0000313" key="6">
    <source>
        <dbReference type="EMBL" id="CAG7638702.1"/>
    </source>
</evidence>
<dbReference type="NCBIfam" id="TIGR01549">
    <property type="entry name" value="HAD-SF-IA-v1"/>
    <property type="match status" value="1"/>
</dbReference>
<dbReference type="GO" id="GO:0050124">
    <property type="term" value="F:N-acylneuraminate-9-phosphatase activity"/>
    <property type="evidence" value="ECO:0007669"/>
    <property type="project" value="TreeGrafter"/>
</dbReference>
<dbReference type="InterPro" id="IPR041492">
    <property type="entry name" value="HAD_2"/>
</dbReference>
<comment type="cofactor">
    <cofactor evidence="1">
        <name>Mg(2+)</name>
        <dbReference type="ChEBI" id="CHEBI:18420"/>
    </cofactor>
</comment>
<sequence length="321" mass="35494">MCNLLVLGKTLQTVFAVNIVVDHICDEILSDHDENKMVAEIMTREFDIPKSVAKKASETYLRRFRRCVENPRMDLDEYRLLLWIEALGEDYEDLAEDIYVKWRKLRYRNLAIPESTTNLLKNLHKQYQLAIVTNGPSQSQWEKIRELKLEEYFDCIVVSGDLKWEKPQPEIFHRVCTTLGVQPYECLIVGDKVETDIVGGFRAQLGITVWIPIDEPGQEAPVPPPDFIIRDIHQLVGILQGGNDKTKSKGLQRSKGKTSSATNISSASAGSSSAPSASAVSAPVPSTSAKTNGTVVPPAAGSTVVVVTATPTNTNPSAEED</sequence>
<protein>
    <recommendedName>
        <fullName evidence="8">N-acylneuraminate-9-phosphatase</fullName>
    </recommendedName>
</protein>
<gene>
    <name evidence="6" type="ORF">AFUS01_LOCUS338</name>
</gene>
<keyword evidence="2" id="KW-0378">Hydrolase</keyword>
<keyword evidence="7" id="KW-1185">Reference proteome</keyword>
<feature type="region of interest" description="Disordered" evidence="4">
    <location>
        <begin position="241"/>
        <end position="300"/>
    </location>
</feature>
<evidence type="ECO:0000256" key="3">
    <source>
        <dbReference type="ARBA" id="ARBA00022842"/>
    </source>
</evidence>
<evidence type="ECO:0000256" key="1">
    <source>
        <dbReference type="ARBA" id="ARBA00001946"/>
    </source>
</evidence>
<reference evidence="6" key="1">
    <citation type="submission" date="2021-06" db="EMBL/GenBank/DDBJ databases">
        <authorList>
            <person name="Hodson N. C."/>
            <person name="Mongue J. A."/>
            <person name="Jaron S. K."/>
        </authorList>
    </citation>
    <scope>NUCLEOTIDE SEQUENCE</scope>
</reference>
<accession>A0A8J2J4J2</accession>
<evidence type="ECO:0000313" key="7">
    <source>
        <dbReference type="Proteomes" id="UP000708208"/>
    </source>
</evidence>
<dbReference type="InterPro" id="IPR051400">
    <property type="entry name" value="HAD-like_hydrolase"/>
</dbReference>
<dbReference type="AlphaFoldDB" id="A0A8J2J4J2"/>
<dbReference type="OrthoDB" id="1694274at2759"/>
<dbReference type="GO" id="GO:0046380">
    <property type="term" value="P:N-acetylneuraminate biosynthetic process"/>
    <property type="evidence" value="ECO:0007669"/>
    <property type="project" value="TreeGrafter"/>
</dbReference>
<feature type="chain" id="PRO_5035237338" description="N-acylneuraminate-9-phosphatase" evidence="5">
    <location>
        <begin position="17"/>
        <end position="321"/>
    </location>
</feature>
<dbReference type="PANTHER" id="PTHR46470:SF3">
    <property type="entry name" value="N-ACYLNEURAMINATE-9-PHOSPHATASE"/>
    <property type="match status" value="1"/>
</dbReference>
<feature type="signal peptide" evidence="5">
    <location>
        <begin position="1"/>
        <end position="16"/>
    </location>
</feature>
<dbReference type="EMBL" id="CAJVCH010001421">
    <property type="protein sequence ID" value="CAG7638702.1"/>
    <property type="molecule type" value="Genomic_DNA"/>
</dbReference>
<dbReference type="Proteomes" id="UP000708208">
    <property type="component" value="Unassembled WGS sequence"/>
</dbReference>
<dbReference type="PANTHER" id="PTHR46470">
    <property type="entry name" value="N-ACYLNEURAMINATE-9-PHOSPHATASE"/>
    <property type="match status" value="1"/>
</dbReference>
<dbReference type="InterPro" id="IPR006439">
    <property type="entry name" value="HAD-SF_hydro_IA"/>
</dbReference>
<keyword evidence="3" id="KW-0460">Magnesium</keyword>
<dbReference type="Pfam" id="PF13419">
    <property type="entry name" value="HAD_2"/>
    <property type="match status" value="1"/>
</dbReference>
<evidence type="ECO:0008006" key="8">
    <source>
        <dbReference type="Google" id="ProtNLM"/>
    </source>
</evidence>
<dbReference type="NCBIfam" id="TIGR01509">
    <property type="entry name" value="HAD-SF-IA-v3"/>
    <property type="match status" value="1"/>
</dbReference>
<comment type="caution">
    <text evidence="6">The sequence shown here is derived from an EMBL/GenBank/DDBJ whole genome shotgun (WGS) entry which is preliminary data.</text>
</comment>